<dbReference type="Proteomes" id="UP001605036">
    <property type="component" value="Unassembled WGS sequence"/>
</dbReference>
<evidence type="ECO:0000313" key="3">
    <source>
        <dbReference type="Proteomes" id="UP001605036"/>
    </source>
</evidence>
<comment type="caution">
    <text evidence="2">The sequence shown here is derived from an EMBL/GenBank/DDBJ whole genome shotgun (WGS) entry which is preliminary data.</text>
</comment>
<dbReference type="PANTHER" id="PTHR35759">
    <property type="entry name" value="BNAA09G03860D PROTEIN"/>
    <property type="match status" value="1"/>
</dbReference>
<name>A0ABD1YMT0_9MARC</name>
<reference evidence="2 3" key="1">
    <citation type="submission" date="2024-09" db="EMBL/GenBank/DDBJ databases">
        <title>Chromosome-scale assembly of Riccia fluitans.</title>
        <authorList>
            <person name="Paukszto L."/>
            <person name="Sawicki J."/>
            <person name="Karawczyk K."/>
            <person name="Piernik-Szablinska J."/>
            <person name="Szczecinska M."/>
            <person name="Mazdziarz M."/>
        </authorList>
    </citation>
    <scope>NUCLEOTIDE SEQUENCE [LARGE SCALE GENOMIC DNA]</scope>
    <source>
        <strain evidence="2">Rf_01</strain>
        <tissue evidence="2">Aerial parts of the thallus</tissue>
    </source>
</reference>
<accession>A0ABD1YMT0</accession>
<feature type="chain" id="PRO_5044802602" evidence="1">
    <location>
        <begin position="19"/>
        <end position="380"/>
    </location>
</feature>
<sequence>MIRCWRFLPLLAVMLVLSLTFSCVGWTKSVAAVRWANENGSPKRRLLVQEENISVQVTNGRSGWRLPTSVVSGEFHIKEEEDYPDQDDATRRKCAADLLALFGGEEAASSVELSRAKELRACVRSLVSGSPFPGPKAPRIMGDELSGQSLRSVESPPVAIKQLARSAVEWGGDLNVILNELEPMNYSIPDIERIDEDGCSLTKFDFGRRFKNREINEYLTNLFRTIQKLAPTAGLNISLSRYDLFHGHMFTAHGTGRLGILFHAREFPAFDEKRFPLNLGFCQKGSNVPYDHTMTSRNIVWLAPMPDCSSTERKCSERWLAPGFLFVLDTSMDGILGRELVPWYLDIVHTVQEEDLGDLVIDVNYFDSLNGPLVDKLFLC</sequence>
<protein>
    <submittedName>
        <fullName evidence="2">Uncharacterized protein</fullName>
    </submittedName>
</protein>
<keyword evidence="1" id="KW-0732">Signal</keyword>
<dbReference type="AlphaFoldDB" id="A0ABD1YMT0"/>
<evidence type="ECO:0000313" key="2">
    <source>
        <dbReference type="EMBL" id="KAL2630984.1"/>
    </source>
</evidence>
<dbReference type="EMBL" id="JBHFFA010000004">
    <property type="protein sequence ID" value="KAL2630984.1"/>
    <property type="molecule type" value="Genomic_DNA"/>
</dbReference>
<dbReference type="PANTHER" id="PTHR35759:SF1">
    <property type="entry name" value="OS07G0673000 PROTEIN"/>
    <property type="match status" value="1"/>
</dbReference>
<evidence type="ECO:0000256" key="1">
    <source>
        <dbReference type="SAM" id="SignalP"/>
    </source>
</evidence>
<dbReference type="PROSITE" id="PS51257">
    <property type="entry name" value="PROKAR_LIPOPROTEIN"/>
    <property type="match status" value="1"/>
</dbReference>
<keyword evidence="3" id="KW-1185">Reference proteome</keyword>
<gene>
    <name evidence="2" type="ORF">R1flu_015670</name>
</gene>
<organism evidence="2 3">
    <name type="scientific">Riccia fluitans</name>
    <dbReference type="NCBI Taxonomy" id="41844"/>
    <lineage>
        <taxon>Eukaryota</taxon>
        <taxon>Viridiplantae</taxon>
        <taxon>Streptophyta</taxon>
        <taxon>Embryophyta</taxon>
        <taxon>Marchantiophyta</taxon>
        <taxon>Marchantiopsida</taxon>
        <taxon>Marchantiidae</taxon>
        <taxon>Marchantiales</taxon>
        <taxon>Ricciaceae</taxon>
        <taxon>Riccia</taxon>
    </lineage>
</organism>
<proteinExistence type="predicted"/>
<feature type="signal peptide" evidence="1">
    <location>
        <begin position="1"/>
        <end position="18"/>
    </location>
</feature>